<reference evidence="4" key="1">
    <citation type="submission" date="2016-07" db="EMBL/GenBank/DDBJ databases">
        <title>Comparative genomics of the Campylobacter concisus group.</title>
        <authorList>
            <person name="Miller W.G."/>
            <person name="Yee E."/>
            <person name="Chapman M.H."/>
            <person name="Huynh S."/>
            <person name="Bono J.L."/>
            <person name="On S.L.W."/>
            <person name="StLeger J."/>
            <person name="Foster G."/>
            <person name="Parker C.T."/>
        </authorList>
    </citation>
    <scope>NUCLEOTIDE SEQUENCE</scope>
    <source>
        <strain evidence="4">525.92</strain>
    </source>
</reference>
<organism evidence="4 5">
    <name type="scientific">Campylobacter curvus (strain 525.92)</name>
    <dbReference type="NCBI Taxonomy" id="360105"/>
    <lineage>
        <taxon>Bacteria</taxon>
        <taxon>Pseudomonadati</taxon>
        <taxon>Campylobacterota</taxon>
        <taxon>Epsilonproteobacteria</taxon>
        <taxon>Campylobacterales</taxon>
        <taxon>Campylobacteraceae</taxon>
        <taxon>Campylobacter</taxon>
    </lineage>
</organism>
<dbReference type="InterPro" id="IPR000873">
    <property type="entry name" value="AMP-dep_synth/lig_dom"/>
</dbReference>
<dbReference type="Proteomes" id="UP000006380">
    <property type="component" value="Chromosome"/>
</dbReference>
<dbReference type="STRING" id="360105.CCV52592_0971"/>
<evidence type="ECO:0000313" key="4">
    <source>
        <dbReference type="EMBL" id="EAT99845.1"/>
    </source>
</evidence>
<dbReference type="KEGG" id="ccv:CCV52592_0971"/>
<dbReference type="AlphaFoldDB" id="A7GX20"/>
<proteinExistence type="inferred from homology"/>
<accession>A7GX20</accession>
<keyword evidence="5" id="KW-1185">Reference proteome</keyword>
<gene>
    <name evidence="4" type="ORF">CCV52592_0971</name>
</gene>
<dbReference type="EMBL" id="CP000767">
    <property type="protein sequence ID" value="EAT99845.1"/>
    <property type="molecule type" value="Genomic_DNA"/>
</dbReference>
<dbReference type="Pfam" id="PF22818">
    <property type="entry name" value="ApeI-like"/>
    <property type="match status" value="1"/>
</dbReference>
<dbReference type="GO" id="GO:0031956">
    <property type="term" value="F:medium-chain fatty acid-CoA ligase activity"/>
    <property type="evidence" value="ECO:0007669"/>
    <property type="project" value="TreeGrafter"/>
</dbReference>
<dbReference type="InterPro" id="IPR054545">
    <property type="entry name" value="ApeI-like"/>
</dbReference>
<dbReference type="InterPro" id="IPR042099">
    <property type="entry name" value="ANL_N_sf"/>
</dbReference>
<dbReference type="Pfam" id="PF00501">
    <property type="entry name" value="AMP-binding"/>
    <property type="match status" value="1"/>
</dbReference>
<feature type="domain" description="ApeI dehydratase-like" evidence="3">
    <location>
        <begin position="422"/>
        <end position="511"/>
    </location>
</feature>
<dbReference type="HOGENOM" id="CLU_026234_1_0_7"/>
<dbReference type="RefSeq" id="WP_011991955.1">
    <property type="nucleotide sequence ID" value="NC_009715.2"/>
</dbReference>
<dbReference type="Gene3D" id="3.10.129.10">
    <property type="entry name" value="Hotdog Thioesterase"/>
    <property type="match status" value="1"/>
</dbReference>
<dbReference type="SUPFAM" id="SSF56801">
    <property type="entry name" value="Acetyl-CoA synthetase-like"/>
    <property type="match status" value="1"/>
</dbReference>
<keyword evidence="4" id="KW-0436">Ligase</keyword>
<dbReference type="GO" id="GO:0006631">
    <property type="term" value="P:fatty acid metabolic process"/>
    <property type="evidence" value="ECO:0007669"/>
    <property type="project" value="TreeGrafter"/>
</dbReference>
<dbReference type="SUPFAM" id="SSF54637">
    <property type="entry name" value="Thioesterase/thiol ester dehydrase-isomerase"/>
    <property type="match status" value="1"/>
</dbReference>
<name>A7GX20_CAMC5</name>
<evidence type="ECO:0000256" key="1">
    <source>
        <dbReference type="ARBA" id="ARBA00006432"/>
    </source>
</evidence>
<feature type="domain" description="AMP-dependent synthetase/ligase" evidence="2">
    <location>
        <begin position="98"/>
        <end position="251"/>
    </location>
</feature>
<dbReference type="PANTHER" id="PTHR43201:SF8">
    <property type="entry name" value="ACYL-COA SYNTHETASE FAMILY MEMBER 3"/>
    <property type="match status" value="1"/>
</dbReference>
<evidence type="ECO:0000259" key="3">
    <source>
        <dbReference type="Pfam" id="PF22818"/>
    </source>
</evidence>
<dbReference type="PANTHER" id="PTHR43201">
    <property type="entry name" value="ACYL-COA SYNTHETASE"/>
    <property type="match status" value="1"/>
</dbReference>
<dbReference type="Gene3D" id="3.40.50.12780">
    <property type="entry name" value="N-terminal domain of ligase-like"/>
    <property type="match status" value="1"/>
</dbReference>
<sequence>MKFIENLKVFCFEDDKRELFRHCEAFAGRIKSRGIKELEIYLNDAFCFYAAFFGSLMAGAVPTVLQKPIFDPQKIHVRDENFTDFLNFDEDIAPELDENAKFFLQTSGSSAKSKIIEKSLDEMIKESLYLAEEFKFSPGEVFFSSVSHQHMFGLTFKVFLPLVLGAKVIAKELNYPEIILDVDLKDHIFITSPVLLQTLVQSPRAANLKRLKGIVCAGSALKNELRDELTRLCDARTIEIYGSTETGVVARNLGDGLKIFSKVDAGLDEREALNVRSPWCKFFQTNDWARIDGDRLILKGRMDRIIKLNDKRVSLESVESRLLESGIVKDCYCGMHPNFKRVAALLVLNEKGLAKFRRNGKKGVVSELTTLLRSEFKNNIRYFRIVSDLGRNKQGKFEKSRFEGLLFDDASLKWSDEGSGGQEYKFSAVMDVGLKIFTDHFPNLPLLPGFMQLDFVFRLASVAGLNLNGASRIENLKFTKFVRPNDRLSVWFEKKNEKLYFEIFCNGERCSLGRISCE</sequence>
<evidence type="ECO:0000313" key="5">
    <source>
        <dbReference type="Proteomes" id="UP000006380"/>
    </source>
</evidence>
<comment type="similarity">
    <text evidence="1">Belongs to the ATP-dependent AMP-binding enzyme family.</text>
</comment>
<evidence type="ECO:0000259" key="2">
    <source>
        <dbReference type="Pfam" id="PF00501"/>
    </source>
</evidence>
<protein>
    <submittedName>
        <fullName evidence="4">Acyl-CoA synthetase / AMP-(Fatty) acid ligase</fullName>
    </submittedName>
</protein>
<dbReference type="InterPro" id="IPR029069">
    <property type="entry name" value="HotDog_dom_sf"/>
</dbReference>
<dbReference type="OrthoDB" id="9772788at2"/>